<protein>
    <submittedName>
        <fullName evidence="1">Uncharacterized protein</fullName>
    </submittedName>
</protein>
<evidence type="ECO:0000313" key="1">
    <source>
        <dbReference type="EMBL" id="DAE09465.1"/>
    </source>
</evidence>
<accession>A0A8S5PSN1</accession>
<organism evidence="1">
    <name type="scientific">Siphoviridae sp. ct96x5</name>
    <dbReference type="NCBI Taxonomy" id="2825367"/>
    <lineage>
        <taxon>Viruses</taxon>
        <taxon>Duplodnaviria</taxon>
        <taxon>Heunggongvirae</taxon>
        <taxon>Uroviricota</taxon>
        <taxon>Caudoviricetes</taxon>
    </lineage>
</organism>
<dbReference type="EMBL" id="BK015488">
    <property type="protein sequence ID" value="DAE09465.1"/>
    <property type="molecule type" value="Genomic_DNA"/>
</dbReference>
<name>A0A8S5PSN1_9CAUD</name>
<proteinExistence type="predicted"/>
<sequence length="96" mass="11237">MKYLYLLQLLSCERGTIPVLASTKEFESFSAAADNAEKEANAFFEFYRNDAMDNDNPLPVFHCNDDTDDPDTNLLYWIIGYNFSNYWFITEIQIEK</sequence>
<reference evidence="1" key="1">
    <citation type="journal article" date="2021" name="Proc. Natl. Acad. Sci. U.S.A.">
        <title>A Catalog of Tens of Thousands of Viruses from Human Metagenomes Reveals Hidden Associations with Chronic Diseases.</title>
        <authorList>
            <person name="Tisza M.J."/>
            <person name="Buck C.B."/>
        </authorList>
    </citation>
    <scope>NUCLEOTIDE SEQUENCE</scope>
    <source>
        <strain evidence="1">Ct96x5</strain>
    </source>
</reference>